<protein>
    <recommendedName>
        <fullName evidence="4">Amino acid permease/ SLC12A domain-containing protein</fullName>
    </recommendedName>
</protein>
<evidence type="ECO:0000256" key="1">
    <source>
        <dbReference type="SAM" id="Phobius"/>
    </source>
</evidence>
<keyword evidence="3" id="KW-1185">Reference proteome</keyword>
<evidence type="ECO:0000313" key="2">
    <source>
        <dbReference type="EMBL" id="DAZ92529.1"/>
    </source>
</evidence>
<feature type="transmembrane region" description="Helical" evidence="1">
    <location>
        <begin position="125"/>
        <end position="157"/>
    </location>
</feature>
<dbReference type="Gene3D" id="1.20.1740.10">
    <property type="entry name" value="Amino acid/polyamine transporter I"/>
    <property type="match status" value="1"/>
</dbReference>
<sequence length="202" mass="22123">MSRYKPTFDSQTTSPVSDWSLPVLFTEQMHHDSTGNFDLEDAQVQPSTVGGYSPGGVDIFFLGISIVISGQTMFWNAGLDAGLVNYAIAYLSMGAAYVVFCCCIAEITGVLPFAGGSYGLTRCTLGLYMGFLIGCCEALEYIVYIASSVVSLGQIIIEVAPTLHGYQPLIWLAVYMTALPFHIRGFRPFWIFIVLLGVRRKK</sequence>
<name>A0AAV2YGQ9_9STRA</name>
<dbReference type="EMBL" id="DAKRPA010000435">
    <property type="protein sequence ID" value="DAZ92529.1"/>
    <property type="molecule type" value="Genomic_DNA"/>
</dbReference>
<evidence type="ECO:0000313" key="3">
    <source>
        <dbReference type="Proteomes" id="UP001146120"/>
    </source>
</evidence>
<gene>
    <name evidence="2" type="ORF">N0F65_012759</name>
</gene>
<organism evidence="2 3">
    <name type="scientific">Lagenidium giganteum</name>
    <dbReference type="NCBI Taxonomy" id="4803"/>
    <lineage>
        <taxon>Eukaryota</taxon>
        <taxon>Sar</taxon>
        <taxon>Stramenopiles</taxon>
        <taxon>Oomycota</taxon>
        <taxon>Peronosporomycetes</taxon>
        <taxon>Pythiales</taxon>
        <taxon>Pythiaceae</taxon>
    </lineage>
</organism>
<accession>A0AAV2YGQ9</accession>
<feature type="transmembrane region" description="Helical" evidence="1">
    <location>
        <begin position="169"/>
        <end position="198"/>
    </location>
</feature>
<comment type="caution">
    <text evidence="2">The sequence shown here is derived from an EMBL/GenBank/DDBJ whole genome shotgun (WGS) entry which is preliminary data.</text>
</comment>
<evidence type="ECO:0008006" key="4">
    <source>
        <dbReference type="Google" id="ProtNLM"/>
    </source>
</evidence>
<keyword evidence="1" id="KW-1133">Transmembrane helix</keyword>
<reference evidence="2" key="2">
    <citation type="journal article" date="2023" name="Microbiol Resour">
        <title>Decontamination and Annotation of the Draft Genome Sequence of the Oomycete Lagenidium giganteum ARSEF 373.</title>
        <authorList>
            <person name="Morgan W.R."/>
            <person name="Tartar A."/>
        </authorList>
    </citation>
    <scope>NUCLEOTIDE SEQUENCE</scope>
    <source>
        <strain evidence="2">ARSEF 373</strain>
    </source>
</reference>
<keyword evidence="1" id="KW-0812">Transmembrane</keyword>
<feature type="transmembrane region" description="Helical" evidence="1">
    <location>
        <begin position="57"/>
        <end position="75"/>
    </location>
</feature>
<keyword evidence="1" id="KW-0472">Membrane</keyword>
<dbReference type="AlphaFoldDB" id="A0AAV2YGQ9"/>
<dbReference type="Proteomes" id="UP001146120">
    <property type="component" value="Unassembled WGS sequence"/>
</dbReference>
<feature type="transmembrane region" description="Helical" evidence="1">
    <location>
        <begin position="87"/>
        <end position="113"/>
    </location>
</feature>
<reference evidence="2" key="1">
    <citation type="submission" date="2022-11" db="EMBL/GenBank/DDBJ databases">
        <authorList>
            <person name="Morgan W.R."/>
            <person name="Tartar A."/>
        </authorList>
    </citation>
    <scope>NUCLEOTIDE SEQUENCE</scope>
    <source>
        <strain evidence="2">ARSEF 373</strain>
    </source>
</reference>
<proteinExistence type="predicted"/>